<accession>A0ABT1JFR7</accession>
<dbReference type="Proteomes" id="UP000791080">
    <property type="component" value="Unassembled WGS sequence"/>
</dbReference>
<keyword evidence="2" id="KW-1185">Reference proteome</keyword>
<name>A0ABT1JFR7_ACTCY</name>
<reference evidence="1 2" key="1">
    <citation type="submission" date="2022-06" db="EMBL/GenBank/DDBJ databases">
        <title>Genomic Encyclopedia of Type Strains, Phase I: the one thousand microbial genomes (KMG-I) project.</title>
        <authorList>
            <person name="Kyrpides N."/>
        </authorList>
    </citation>
    <scope>NUCLEOTIDE SEQUENCE [LARGE SCALE GENOMIC DNA]</scope>
    <source>
        <strain evidence="1 2">DSM 43889</strain>
    </source>
</reference>
<gene>
    <name evidence="1" type="ORF">G443_001602</name>
</gene>
<evidence type="ECO:0000313" key="1">
    <source>
        <dbReference type="EMBL" id="MCP2331332.1"/>
    </source>
</evidence>
<dbReference type="EMBL" id="AUBJ02000001">
    <property type="protein sequence ID" value="MCP2331332.1"/>
    <property type="molecule type" value="Genomic_DNA"/>
</dbReference>
<evidence type="ECO:0000313" key="2">
    <source>
        <dbReference type="Proteomes" id="UP000791080"/>
    </source>
</evidence>
<proteinExistence type="predicted"/>
<comment type="caution">
    <text evidence="1">The sequence shown here is derived from an EMBL/GenBank/DDBJ whole genome shotgun (WGS) entry which is preliminary data.</text>
</comment>
<protein>
    <submittedName>
        <fullName evidence="1">Uncharacterized protein</fullName>
    </submittedName>
</protein>
<organism evidence="1 2">
    <name type="scientific">Actinoalloteichus caeruleus DSM 43889</name>
    <dbReference type="NCBI Taxonomy" id="1120930"/>
    <lineage>
        <taxon>Bacteria</taxon>
        <taxon>Bacillati</taxon>
        <taxon>Actinomycetota</taxon>
        <taxon>Actinomycetes</taxon>
        <taxon>Pseudonocardiales</taxon>
        <taxon>Pseudonocardiaceae</taxon>
        <taxon>Actinoalloteichus</taxon>
        <taxon>Actinoalloteichus cyanogriseus</taxon>
    </lineage>
</organism>
<sequence>MITPTSRTTPHPWSATVPAVDPTGALTTLTLVLAPDQSTVVLLANGTHTPLAPPAARHLAAALRTQRRLLLTLHSGPACRTLSVAPTATRPTPTSGARLTLRSASQIAAHWPLILGPGPARSLTRLLDEAAHHCRRAPSAHRP</sequence>